<keyword evidence="2" id="KW-0812">Transmembrane</keyword>
<feature type="region of interest" description="Disordered" evidence="1">
    <location>
        <begin position="1"/>
        <end position="23"/>
    </location>
</feature>
<keyword evidence="2" id="KW-1133">Transmembrane helix</keyword>
<name>A0ABN0R6G3_MYCUL</name>
<dbReference type="InterPro" id="IPR054054">
    <property type="entry name" value="Ng_1-3-like"/>
</dbReference>
<feature type="region of interest" description="Disordered" evidence="1">
    <location>
        <begin position="53"/>
        <end position="106"/>
    </location>
</feature>
<keyword evidence="2" id="KW-0472">Membrane</keyword>
<keyword evidence="4" id="KW-1185">Reference proteome</keyword>
<dbReference type="EMBL" id="JAOL01000075">
    <property type="protein sequence ID" value="EUA92537.1"/>
    <property type="molecule type" value="Genomic_DNA"/>
</dbReference>
<organism evidence="3 4">
    <name type="scientific">Mycobacterium ulcerans str. Harvey</name>
    <dbReference type="NCBI Taxonomy" id="1299332"/>
    <lineage>
        <taxon>Bacteria</taxon>
        <taxon>Bacillati</taxon>
        <taxon>Actinomycetota</taxon>
        <taxon>Actinomycetes</taxon>
        <taxon>Mycobacteriales</taxon>
        <taxon>Mycobacteriaceae</taxon>
        <taxon>Mycobacterium</taxon>
        <taxon>Mycobacterium ulcerans group</taxon>
    </lineage>
</organism>
<accession>A0ABN0R6G3</accession>
<gene>
    <name evidence="3" type="ORF">I551_0961</name>
</gene>
<dbReference type="Pfam" id="PF21827">
    <property type="entry name" value="New_glue"/>
    <property type="match status" value="1"/>
</dbReference>
<evidence type="ECO:0000313" key="4">
    <source>
        <dbReference type="Proteomes" id="UP000020681"/>
    </source>
</evidence>
<reference evidence="3 4" key="1">
    <citation type="submission" date="2014-01" db="EMBL/GenBank/DDBJ databases">
        <authorList>
            <person name="Dobos K."/>
            <person name="Lenaerts A."/>
            <person name="Ordway D."/>
            <person name="DeGroote M.A."/>
            <person name="Parker T."/>
            <person name="Sizemore C."/>
            <person name="Tallon L.J."/>
            <person name="Sadzewicz L.K."/>
            <person name="Sengamalay N."/>
            <person name="Fraser C.M."/>
            <person name="Hine E."/>
            <person name="Shefchek K.A."/>
            <person name="Das S.P."/>
            <person name="Tettelin H."/>
        </authorList>
    </citation>
    <scope>NUCLEOTIDE SEQUENCE [LARGE SCALE GENOMIC DNA]</scope>
    <source>
        <strain evidence="3 4">Harvey</strain>
    </source>
</reference>
<feature type="compositionally biased region" description="Basic and acidic residues" evidence="1">
    <location>
        <begin position="10"/>
        <end position="20"/>
    </location>
</feature>
<comment type="caution">
    <text evidence="3">The sequence shown here is derived from an EMBL/GenBank/DDBJ whole genome shotgun (WGS) entry which is preliminary data.</text>
</comment>
<sequence length="119" mass="12943">MQFASAEGYDQEKPEAEPKPWYRNPVTLTGWALLVMILIALIVYGIIELISDRQGTGNPSTTTPSTTTSTTTAETATTTPPTTTTTTVAPATTPGSSRHPNNPRIPRRIASRICRRCRL</sequence>
<evidence type="ECO:0000256" key="1">
    <source>
        <dbReference type="SAM" id="MobiDB-lite"/>
    </source>
</evidence>
<feature type="transmembrane region" description="Helical" evidence="2">
    <location>
        <begin position="28"/>
        <end position="47"/>
    </location>
</feature>
<evidence type="ECO:0000256" key="2">
    <source>
        <dbReference type="SAM" id="Phobius"/>
    </source>
</evidence>
<feature type="compositionally biased region" description="Low complexity" evidence="1">
    <location>
        <begin position="59"/>
        <end position="104"/>
    </location>
</feature>
<proteinExistence type="predicted"/>
<evidence type="ECO:0000313" key="3">
    <source>
        <dbReference type="EMBL" id="EUA92537.1"/>
    </source>
</evidence>
<protein>
    <submittedName>
        <fullName evidence="3">Uncharacterized protein</fullName>
    </submittedName>
</protein>
<dbReference type="Proteomes" id="UP000020681">
    <property type="component" value="Unassembled WGS sequence"/>
</dbReference>